<dbReference type="Gene3D" id="3.40.50.720">
    <property type="entry name" value="NAD(P)-binding Rossmann-like Domain"/>
    <property type="match status" value="1"/>
</dbReference>
<evidence type="ECO:0000313" key="8">
    <source>
        <dbReference type="Proteomes" id="UP000037136"/>
    </source>
</evidence>
<gene>
    <name evidence="7" type="ORF">XA68_13257</name>
</gene>
<keyword evidence="8" id="KW-1185">Reference proteome</keyword>
<dbReference type="STRING" id="268505.A0A2A9PMD5"/>
<evidence type="ECO:0000313" key="7">
    <source>
        <dbReference type="EMBL" id="PFH62518.1"/>
    </source>
</evidence>
<dbReference type="PANTHER" id="PTHR42683">
    <property type="entry name" value="ALDEHYDE REDUCTASE"/>
    <property type="match status" value="1"/>
</dbReference>
<evidence type="ECO:0000256" key="3">
    <source>
        <dbReference type="ARBA" id="ARBA00022833"/>
    </source>
</evidence>
<dbReference type="InterPro" id="IPR013149">
    <property type="entry name" value="ADH-like_C"/>
</dbReference>
<feature type="domain" description="Enoyl reductase (ER)" evidence="6">
    <location>
        <begin position="16"/>
        <end position="350"/>
    </location>
</feature>
<evidence type="ECO:0000259" key="6">
    <source>
        <dbReference type="SMART" id="SM00829"/>
    </source>
</evidence>
<dbReference type="InterPro" id="IPR002328">
    <property type="entry name" value="ADH_Zn_CS"/>
</dbReference>
<dbReference type="Proteomes" id="UP000037136">
    <property type="component" value="Unassembled WGS sequence"/>
</dbReference>
<dbReference type="InterPro" id="IPR013154">
    <property type="entry name" value="ADH-like_N"/>
</dbReference>
<reference evidence="7 8" key="1">
    <citation type="journal article" date="2015" name="BMC Genomics">
        <title>Gene expression during zombie ant biting behavior reflects the complexity underlying fungal parasitic behavioral manipulation.</title>
        <authorList>
            <person name="de Bekker C."/>
            <person name="Ohm R.A."/>
            <person name="Loreto R.G."/>
            <person name="Sebastian A."/>
            <person name="Albert I."/>
            <person name="Merrow M."/>
            <person name="Brachmann A."/>
            <person name="Hughes D.P."/>
        </authorList>
    </citation>
    <scope>NUCLEOTIDE SEQUENCE [LARGE SCALE GENOMIC DNA]</scope>
    <source>
        <strain evidence="7 8">SC16a</strain>
    </source>
</reference>
<dbReference type="SUPFAM" id="SSF50129">
    <property type="entry name" value="GroES-like"/>
    <property type="match status" value="1"/>
</dbReference>
<dbReference type="InterPro" id="IPR020843">
    <property type="entry name" value="ER"/>
</dbReference>
<sequence>MGYPDTFTGFCVDSPDTWNKFHKADLKPKPFGDHDIDVEIDACGVCGSDVHSITGGWGKFQGPLCVGHEVVGRAVRVGEHVKEIKKGDRVGVGAQVWACLECELCRDRNENYCPKLVDTYNAQYSDGSWAHGGFASHIRAHDYFTFRIPDKLETNDVAPLLCAGITTYSPLVRAGVGPGKRVGVLGIGGLGHIGLQFSAALGADTYALTHSPEKADDCRKLGAKEVIVTGEKGWEEPWKFSFDFILNCADVTDRFDVAMYLKLLKPGGDFHNVGLPDEALPQLMAQVFAVNAPKLTGSHIGNHQEMKALLQLAADKGVKPWVETIDISEKGCKEAVERLKDNKVHYRFTLTGFDKAFRQK</sequence>
<dbReference type="FunFam" id="3.40.50.720:FF:000022">
    <property type="entry name" value="Cinnamyl alcohol dehydrogenase"/>
    <property type="match status" value="1"/>
</dbReference>
<dbReference type="GO" id="GO:0008270">
    <property type="term" value="F:zinc ion binding"/>
    <property type="evidence" value="ECO:0007669"/>
    <property type="project" value="InterPro"/>
</dbReference>
<comment type="cofactor">
    <cofactor evidence="1 5">
        <name>Zn(2+)</name>
        <dbReference type="ChEBI" id="CHEBI:29105"/>
    </cofactor>
</comment>
<dbReference type="EMBL" id="LAZP02000026">
    <property type="protein sequence ID" value="PFH62518.1"/>
    <property type="molecule type" value="Genomic_DNA"/>
</dbReference>
<dbReference type="AlphaFoldDB" id="A0A2A9PMD5"/>
<protein>
    <recommendedName>
        <fullName evidence="6">Enoyl reductase (ER) domain-containing protein</fullName>
    </recommendedName>
</protein>
<dbReference type="InterPro" id="IPR011032">
    <property type="entry name" value="GroES-like_sf"/>
</dbReference>
<dbReference type="Pfam" id="PF08240">
    <property type="entry name" value="ADH_N"/>
    <property type="match status" value="1"/>
</dbReference>
<dbReference type="Pfam" id="PF00107">
    <property type="entry name" value="ADH_zinc_N"/>
    <property type="match status" value="1"/>
</dbReference>
<evidence type="ECO:0000256" key="4">
    <source>
        <dbReference type="ARBA" id="ARBA00023002"/>
    </source>
</evidence>
<comment type="similarity">
    <text evidence="5">Belongs to the zinc-containing alcohol dehydrogenase family.</text>
</comment>
<dbReference type="GO" id="GO:0016616">
    <property type="term" value="F:oxidoreductase activity, acting on the CH-OH group of donors, NAD or NADP as acceptor"/>
    <property type="evidence" value="ECO:0007669"/>
    <property type="project" value="InterPro"/>
</dbReference>
<name>A0A2A9PMD5_OPHUN</name>
<evidence type="ECO:0000256" key="1">
    <source>
        <dbReference type="ARBA" id="ARBA00001947"/>
    </source>
</evidence>
<keyword evidence="3 5" id="KW-0862">Zinc</keyword>
<keyword evidence="4" id="KW-0560">Oxidoreductase</keyword>
<dbReference type="Gene3D" id="3.90.180.10">
    <property type="entry name" value="Medium-chain alcohol dehydrogenases, catalytic domain"/>
    <property type="match status" value="1"/>
</dbReference>
<evidence type="ECO:0000256" key="5">
    <source>
        <dbReference type="RuleBase" id="RU361277"/>
    </source>
</evidence>
<dbReference type="InterPro" id="IPR047109">
    <property type="entry name" value="CAD-like"/>
</dbReference>
<proteinExistence type="inferred from homology"/>
<comment type="caution">
    <text evidence="7">The sequence shown here is derived from an EMBL/GenBank/DDBJ whole genome shotgun (WGS) entry which is preliminary data.</text>
</comment>
<dbReference type="CDD" id="cd05283">
    <property type="entry name" value="CAD1"/>
    <property type="match status" value="1"/>
</dbReference>
<evidence type="ECO:0000256" key="2">
    <source>
        <dbReference type="ARBA" id="ARBA00022723"/>
    </source>
</evidence>
<dbReference type="SMART" id="SM00829">
    <property type="entry name" value="PKS_ER"/>
    <property type="match status" value="1"/>
</dbReference>
<dbReference type="SUPFAM" id="SSF51735">
    <property type="entry name" value="NAD(P)-binding Rossmann-fold domains"/>
    <property type="match status" value="1"/>
</dbReference>
<dbReference type="PROSITE" id="PS00059">
    <property type="entry name" value="ADH_ZINC"/>
    <property type="match status" value="1"/>
</dbReference>
<reference evidence="7 8" key="2">
    <citation type="journal article" date="2017" name="Sci. Rep.">
        <title>Ant-infecting Ophiocordyceps genomes reveal a high diversity of potential behavioral manipulation genes and a possible major role for enterotoxins.</title>
        <authorList>
            <person name="de Bekker C."/>
            <person name="Ohm R.A."/>
            <person name="Evans H.C."/>
            <person name="Brachmann A."/>
            <person name="Hughes D.P."/>
        </authorList>
    </citation>
    <scope>NUCLEOTIDE SEQUENCE [LARGE SCALE GENOMIC DNA]</scope>
    <source>
        <strain evidence="7 8">SC16a</strain>
    </source>
</reference>
<dbReference type="OrthoDB" id="1879366at2759"/>
<dbReference type="InterPro" id="IPR036291">
    <property type="entry name" value="NAD(P)-bd_dom_sf"/>
</dbReference>
<keyword evidence="2 5" id="KW-0479">Metal-binding</keyword>
<accession>A0A2A9PMD5</accession>
<organism evidence="7 8">
    <name type="scientific">Ophiocordyceps unilateralis</name>
    <name type="common">Zombie-ant fungus</name>
    <name type="synonym">Torrubia unilateralis</name>
    <dbReference type="NCBI Taxonomy" id="268505"/>
    <lineage>
        <taxon>Eukaryota</taxon>
        <taxon>Fungi</taxon>
        <taxon>Dikarya</taxon>
        <taxon>Ascomycota</taxon>
        <taxon>Pezizomycotina</taxon>
        <taxon>Sordariomycetes</taxon>
        <taxon>Hypocreomycetidae</taxon>
        <taxon>Hypocreales</taxon>
        <taxon>Ophiocordycipitaceae</taxon>
        <taxon>Ophiocordyceps</taxon>
    </lineage>
</organism>